<dbReference type="InterPro" id="IPR016092">
    <property type="entry name" value="ATAP"/>
</dbReference>
<dbReference type="PANTHER" id="PTHR47265">
    <property type="entry name" value="IRON-SULFUR ASSEMBLY PROTEIN ISCA, CHLOROPLASTIC"/>
    <property type="match status" value="1"/>
</dbReference>
<dbReference type="GO" id="GO:0051537">
    <property type="term" value="F:2 iron, 2 sulfur cluster binding"/>
    <property type="evidence" value="ECO:0007669"/>
    <property type="project" value="UniProtKB-ARBA"/>
</dbReference>
<protein>
    <submittedName>
        <fullName evidence="2">Iron-sulfur cluster assembly protein</fullName>
    </submittedName>
</protein>
<dbReference type="InterPro" id="IPR031108">
    <property type="entry name" value="IscA_plant_cyanobact"/>
</dbReference>
<evidence type="ECO:0000313" key="2">
    <source>
        <dbReference type="EMBL" id="SFF21188.1"/>
    </source>
</evidence>
<dbReference type="NCBIfam" id="TIGR00049">
    <property type="entry name" value="iron-sulfur cluster assembly accessory protein"/>
    <property type="match status" value="1"/>
</dbReference>
<dbReference type="EMBL" id="FONN01000018">
    <property type="protein sequence ID" value="SFF21188.1"/>
    <property type="molecule type" value="Genomic_DNA"/>
</dbReference>
<dbReference type="OrthoDB" id="9801228at2"/>
<evidence type="ECO:0000259" key="1">
    <source>
        <dbReference type="Pfam" id="PF01521"/>
    </source>
</evidence>
<sequence>MIEISEKAESVIHQMILDKNIADLFLRIGIEDGGCSGLSYNIKLDDLLTEEDEVLPTETFNIVWDKRSIEFLEGIKIDYQNQGMTGGFTIDNPNAKASCGCGASFRTATYKGSRKKCD</sequence>
<dbReference type="GO" id="GO:0016226">
    <property type="term" value="P:iron-sulfur cluster assembly"/>
    <property type="evidence" value="ECO:0007669"/>
    <property type="project" value="InterPro"/>
</dbReference>
<name>A0A1I2GVF2_9BACL</name>
<dbReference type="PROSITE" id="PS01152">
    <property type="entry name" value="HESB"/>
    <property type="match status" value="1"/>
</dbReference>
<dbReference type="InterPro" id="IPR017870">
    <property type="entry name" value="FeS_cluster_insertion_CS"/>
</dbReference>
<dbReference type="AlphaFoldDB" id="A0A1I2GVF2"/>
<dbReference type="SUPFAM" id="SSF89360">
    <property type="entry name" value="HesB-like domain"/>
    <property type="match status" value="1"/>
</dbReference>
<organism evidence="2 3">
    <name type="scientific">Paenibacillus algorifonticola</name>
    <dbReference type="NCBI Taxonomy" id="684063"/>
    <lineage>
        <taxon>Bacteria</taxon>
        <taxon>Bacillati</taxon>
        <taxon>Bacillota</taxon>
        <taxon>Bacilli</taxon>
        <taxon>Bacillales</taxon>
        <taxon>Paenibacillaceae</taxon>
        <taxon>Paenibacillus</taxon>
    </lineage>
</organism>
<accession>A0A1I2GVF2</accession>
<evidence type="ECO:0000313" key="3">
    <source>
        <dbReference type="Proteomes" id="UP000183410"/>
    </source>
</evidence>
<proteinExistence type="predicted"/>
<reference evidence="3" key="1">
    <citation type="submission" date="2016-10" db="EMBL/GenBank/DDBJ databases">
        <authorList>
            <person name="Varghese N."/>
            <person name="Submissions S."/>
        </authorList>
    </citation>
    <scope>NUCLEOTIDE SEQUENCE [LARGE SCALE GENOMIC DNA]</scope>
    <source>
        <strain evidence="3">CGMCC 1.10223</strain>
    </source>
</reference>
<dbReference type="InterPro" id="IPR035903">
    <property type="entry name" value="HesB-like_dom_sf"/>
</dbReference>
<feature type="domain" description="Core" evidence="1">
    <location>
        <begin position="2"/>
        <end position="102"/>
    </location>
</feature>
<keyword evidence="3" id="KW-1185">Reference proteome</keyword>
<dbReference type="Gene3D" id="2.60.300.12">
    <property type="entry name" value="HesB-like domain"/>
    <property type="match status" value="1"/>
</dbReference>
<dbReference type="PANTHER" id="PTHR47265:SF1">
    <property type="entry name" value="IRON-SULFUR ASSEMBLY PROTEIN ISCA, CHLOROPLASTIC"/>
    <property type="match status" value="1"/>
</dbReference>
<dbReference type="Proteomes" id="UP000183410">
    <property type="component" value="Unassembled WGS sequence"/>
</dbReference>
<dbReference type="InterPro" id="IPR000361">
    <property type="entry name" value="ATAP_core_dom"/>
</dbReference>
<dbReference type="RefSeq" id="WP_046229230.1">
    <property type="nucleotide sequence ID" value="NZ_FONN01000018.1"/>
</dbReference>
<gene>
    <name evidence="2" type="ORF">SAMN04487969_11863</name>
</gene>
<dbReference type="Pfam" id="PF01521">
    <property type="entry name" value="Fe-S_biosyn"/>
    <property type="match status" value="1"/>
</dbReference>